<dbReference type="EMBL" id="FNED01000027">
    <property type="protein sequence ID" value="SDJ74266.1"/>
    <property type="molecule type" value="Genomic_DNA"/>
</dbReference>
<dbReference type="SUPFAM" id="SSF103473">
    <property type="entry name" value="MFS general substrate transporter"/>
    <property type="match status" value="1"/>
</dbReference>
<accession>A0A1G8W821</accession>
<dbReference type="RefSeq" id="WP_409362513.1">
    <property type="nucleotide sequence ID" value="NZ_BJOA01000171.1"/>
</dbReference>
<sequence>MLQANAVAIITIIVTPEKKGAALGTLGMIMGLGPVLGPI</sequence>
<name>A0A1G8W821_ANEMI</name>
<gene>
    <name evidence="1" type="ORF">SAMN04487909_12725</name>
</gene>
<dbReference type="InterPro" id="IPR036259">
    <property type="entry name" value="MFS_trans_sf"/>
</dbReference>
<protein>
    <submittedName>
        <fullName evidence="1">Uncharacterized protein</fullName>
    </submittedName>
</protein>
<organism evidence="1 2">
    <name type="scientific">Aneurinibacillus migulanus</name>
    <name type="common">Bacillus migulanus</name>
    <dbReference type="NCBI Taxonomy" id="47500"/>
    <lineage>
        <taxon>Bacteria</taxon>
        <taxon>Bacillati</taxon>
        <taxon>Bacillota</taxon>
        <taxon>Bacilli</taxon>
        <taxon>Bacillales</taxon>
        <taxon>Paenibacillaceae</taxon>
        <taxon>Aneurinibacillus group</taxon>
        <taxon>Aneurinibacillus</taxon>
    </lineage>
</organism>
<dbReference type="Proteomes" id="UP000182836">
    <property type="component" value="Unassembled WGS sequence"/>
</dbReference>
<evidence type="ECO:0000313" key="1">
    <source>
        <dbReference type="EMBL" id="SDJ74266.1"/>
    </source>
</evidence>
<reference evidence="1 2" key="1">
    <citation type="submission" date="2016-10" db="EMBL/GenBank/DDBJ databases">
        <authorList>
            <person name="de Groot N.N."/>
        </authorList>
    </citation>
    <scope>NUCLEOTIDE SEQUENCE [LARGE SCALE GENOMIC DNA]</scope>
    <source>
        <strain evidence="1 2">DSM 2895</strain>
    </source>
</reference>
<dbReference type="AlphaFoldDB" id="A0A1G8W821"/>
<proteinExistence type="predicted"/>
<evidence type="ECO:0000313" key="2">
    <source>
        <dbReference type="Proteomes" id="UP000182836"/>
    </source>
</evidence>